<dbReference type="RefSeq" id="WP_103222277.1">
    <property type="nucleotide sequence ID" value="NZ_PPCN01000003.1"/>
</dbReference>
<dbReference type="OrthoDB" id="9804931at2"/>
<dbReference type="EMBL" id="PPCN01000003">
    <property type="protein sequence ID" value="POF32357.1"/>
    <property type="molecule type" value="Genomic_DNA"/>
</dbReference>
<dbReference type="SUPFAM" id="SSF51126">
    <property type="entry name" value="Pectin lyase-like"/>
    <property type="match status" value="1"/>
</dbReference>
<dbReference type="GO" id="GO:0019867">
    <property type="term" value="C:outer membrane"/>
    <property type="evidence" value="ECO:0007669"/>
    <property type="project" value="InterPro"/>
</dbReference>
<feature type="domain" description="Autotransporter" evidence="1">
    <location>
        <begin position="599"/>
        <end position="876"/>
    </location>
</feature>
<dbReference type="InterPro" id="IPR006315">
    <property type="entry name" value="OM_autotransptr_brl_dom"/>
</dbReference>
<dbReference type="SUPFAM" id="SSF103515">
    <property type="entry name" value="Autotransporter"/>
    <property type="match status" value="1"/>
</dbReference>
<dbReference type="NCBIfam" id="TIGR01414">
    <property type="entry name" value="autotrans_barl"/>
    <property type="match status" value="1"/>
</dbReference>
<comment type="caution">
    <text evidence="2">The sequence shown here is derived from an EMBL/GenBank/DDBJ whole genome shotgun (WGS) entry which is preliminary data.</text>
</comment>
<evidence type="ECO:0000259" key="1">
    <source>
        <dbReference type="PROSITE" id="PS51208"/>
    </source>
</evidence>
<dbReference type="NCBIfam" id="TIGR04393">
    <property type="entry name" value="rpt_T5SS_PEPC"/>
    <property type="match status" value="3"/>
</dbReference>
<organism evidence="2 3">
    <name type="scientific">Roseibium marinum</name>
    <dbReference type="NCBI Taxonomy" id="281252"/>
    <lineage>
        <taxon>Bacteria</taxon>
        <taxon>Pseudomonadati</taxon>
        <taxon>Pseudomonadota</taxon>
        <taxon>Alphaproteobacteria</taxon>
        <taxon>Hyphomicrobiales</taxon>
        <taxon>Stappiaceae</taxon>
        <taxon>Roseibium</taxon>
    </lineage>
</organism>
<dbReference type="InterPro" id="IPR005546">
    <property type="entry name" value="Autotransporte_beta"/>
</dbReference>
<dbReference type="InterPro" id="IPR011050">
    <property type="entry name" value="Pectin_lyase_fold/virulence"/>
</dbReference>
<dbReference type="SMART" id="SM00869">
    <property type="entry name" value="Autotransporter"/>
    <property type="match status" value="1"/>
</dbReference>
<dbReference type="Proteomes" id="UP000236959">
    <property type="component" value="Unassembled WGS sequence"/>
</dbReference>
<evidence type="ECO:0000313" key="3">
    <source>
        <dbReference type="Proteomes" id="UP000236959"/>
    </source>
</evidence>
<proteinExistence type="predicted"/>
<keyword evidence="3" id="KW-1185">Reference proteome</keyword>
<dbReference type="PROSITE" id="PS51208">
    <property type="entry name" value="AUTOTRANSPORTER"/>
    <property type="match status" value="1"/>
</dbReference>
<name>A0A2S3UXC4_9HYPH</name>
<dbReference type="Pfam" id="PF03797">
    <property type="entry name" value="Autotransporter"/>
    <property type="match status" value="1"/>
</dbReference>
<dbReference type="AlphaFoldDB" id="A0A2S3UXC4"/>
<dbReference type="Gene3D" id="2.40.128.130">
    <property type="entry name" value="Autotransporter beta-domain"/>
    <property type="match status" value="1"/>
</dbReference>
<accession>A0A2S3UXC4</accession>
<gene>
    <name evidence="2" type="ORF">CLV41_103280</name>
</gene>
<evidence type="ECO:0000313" key="2">
    <source>
        <dbReference type="EMBL" id="POF32357.1"/>
    </source>
</evidence>
<sequence length="876" mass="86358">MSFSPIRFPRNVKSLSAAFVPCASRQRRATLLLATALTGSLVLLLAPMSPALATIDIIDGSSETVIGSGAGAPGTLGHPWANGGAITIGDSGTGSVAVSAGGEVTSAGGSLGKQVGSVGTITVDGAGSQWLNSVDLGVGELGTGTLTITNGGKVTTVLGQIGNQAGSEGTVTVTGSGSQWVTTTGVNVGNQGTGTLMVSDGGKFSGDDFDIGWLTGSTGTATVTGQGSLIKAANGSVLGNDGSGSLTLAGGGEMTLNEGSGTLSVAKNGGSSGTLNIGAASGSAAAAAGTLNADTVAFGSGTGKIVFNHTGTGYTFDADITGSGALLNEAGVTKLSGDLSGFTGTTTITGGTLAFNSTFTTAITVASGGTIGGTGTVSSFSLSSGATVAPGNSIGTLNVAGDVNFVSGSTYAVEVDKDGNADKLAATGTVTIDSGAKVTVDAENGTDDGSTYNTSTTYTILTAGTGVTGTFGSVSENFAYLDAALGYGANAVTLTLTRNSSGLASTANTGNQRATANGVDSLGSGNTVYDAVVVLSGADARKAFDSLSGEVHASANTLLVQQSRFGRDAVGERIRGAFDGLAAGDLPMIAFNGPGEAPDSSVGVTAWGKAYGSWGETGGNGNAAQVDQTSGGFFLGLDADIFNGWRAGMLAGYGKSSFDADARASSGDADSYQLGAYAGRRFGAIALHLGAGYAWHDVSTTRNVSAGTLTNTLRADYAASTAHVFGEAGYMFETPFARIEPFAGAALIHQHSDGFTETGGAAALTVASTSQTLGTTTLGVRAETQIAATGAFDAALFGSLGWRHAVGDLDAASTMRFSGGDAFEISGTPLDRDAALIEAGLNLGFSDSIKGSLSYNGELGATARDHGIFARLSARF</sequence>
<dbReference type="InterPro" id="IPR036709">
    <property type="entry name" value="Autotransporte_beta_dom_sf"/>
</dbReference>
<reference evidence="2 3" key="1">
    <citation type="submission" date="2018-01" db="EMBL/GenBank/DDBJ databases">
        <title>Genomic Encyclopedia of Archaeal and Bacterial Type Strains, Phase II (KMG-II): from individual species to whole genera.</title>
        <authorList>
            <person name="Goeker M."/>
        </authorList>
    </citation>
    <scope>NUCLEOTIDE SEQUENCE [LARGE SCALE GENOMIC DNA]</scope>
    <source>
        <strain evidence="2 3">DSM 17023</strain>
    </source>
</reference>
<dbReference type="InterPro" id="IPR030895">
    <property type="entry name" value="T5SS_PEPC_rpt"/>
</dbReference>
<protein>
    <submittedName>
        <fullName evidence="2">Outer membrane autotransporter protein</fullName>
    </submittedName>
</protein>